<comment type="caution">
    <text evidence="1">The sequence shown here is derived from an EMBL/GenBank/DDBJ whole genome shotgun (WGS) entry which is preliminary data.</text>
</comment>
<reference evidence="1" key="1">
    <citation type="submission" date="2019-11" db="EMBL/GenBank/DDBJ databases">
        <authorList>
            <person name="Liu Y."/>
            <person name="Hou J."/>
            <person name="Li T.-Q."/>
            <person name="Guan C.-H."/>
            <person name="Wu X."/>
            <person name="Wu H.-Z."/>
            <person name="Ling F."/>
            <person name="Zhang R."/>
            <person name="Shi X.-G."/>
            <person name="Ren J.-P."/>
            <person name="Chen E.-F."/>
            <person name="Sun J.-M."/>
        </authorList>
    </citation>
    <scope>NUCLEOTIDE SEQUENCE</scope>
    <source>
        <strain evidence="1">Adult_tree_wgs_1</strain>
        <tissue evidence="1">Leaves</tissue>
    </source>
</reference>
<accession>A0A834LQ81</accession>
<protein>
    <submittedName>
        <fullName evidence="1">Uncharacterized protein</fullName>
    </submittedName>
</protein>
<dbReference type="Proteomes" id="UP000626092">
    <property type="component" value="Unassembled WGS sequence"/>
</dbReference>
<organism evidence="1 2">
    <name type="scientific">Rhododendron simsii</name>
    <name type="common">Sims's rhododendron</name>
    <dbReference type="NCBI Taxonomy" id="118357"/>
    <lineage>
        <taxon>Eukaryota</taxon>
        <taxon>Viridiplantae</taxon>
        <taxon>Streptophyta</taxon>
        <taxon>Embryophyta</taxon>
        <taxon>Tracheophyta</taxon>
        <taxon>Spermatophyta</taxon>
        <taxon>Magnoliopsida</taxon>
        <taxon>eudicotyledons</taxon>
        <taxon>Gunneridae</taxon>
        <taxon>Pentapetalae</taxon>
        <taxon>asterids</taxon>
        <taxon>Ericales</taxon>
        <taxon>Ericaceae</taxon>
        <taxon>Ericoideae</taxon>
        <taxon>Rhodoreae</taxon>
        <taxon>Rhododendron</taxon>
    </lineage>
</organism>
<name>A0A834LQ81_RHOSS</name>
<keyword evidence="2" id="KW-1185">Reference proteome</keyword>
<gene>
    <name evidence="1" type="ORF">RHSIM_Rhsim05G0117200</name>
</gene>
<proteinExistence type="predicted"/>
<sequence length="136" mass="15095">MGIYGILFSCSANFSNNPKGEYRQAGEKRDDPKQNKVGLGVVFVTPDDAVQFFTSRKGRTKIRDASTIANCSLLYDVGLSSPFFVFAFLFPDVHIEIEIHLTSSPTKTTIIAFHHSVRIVVISTKQKSGPPYTHLD</sequence>
<dbReference type="AlphaFoldDB" id="A0A834LQ81"/>
<evidence type="ECO:0000313" key="2">
    <source>
        <dbReference type="Proteomes" id="UP000626092"/>
    </source>
</evidence>
<dbReference type="EMBL" id="WJXA01000005">
    <property type="protein sequence ID" value="KAF7143425.1"/>
    <property type="molecule type" value="Genomic_DNA"/>
</dbReference>
<evidence type="ECO:0000313" key="1">
    <source>
        <dbReference type="EMBL" id="KAF7143425.1"/>
    </source>
</evidence>